<proteinExistence type="predicted"/>
<comment type="caution">
    <text evidence="1">The sequence shown here is derived from an EMBL/GenBank/DDBJ whole genome shotgun (WGS) entry which is preliminary data.</text>
</comment>
<name>A0A0V1G0G0_TRIPS</name>
<evidence type="ECO:0000313" key="1">
    <source>
        <dbReference type="EMBL" id="KRY91011.1"/>
    </source>
</evidence>
<dbReference type="Proteomes" id="UP000054995">
    <property type="component" value="Unassembled WGS sequence"/>
</dbReference>
<gene>
    <name evidence="1" type="ORF">T4D_3043</name>
</gene>
<dbReference type="AlphaFoldDB" id="A0A0V1G0G0"/>
<dbReference type="EMBL" id="JYDT01000016">
    <property type="protein sequence ID" value="KRY91011.1"/>
    <property type="molecule type" value="Genomic_DNA"/>
</dbReference>
<reference evidence="1 2" key="1">
    <citation type="submission" date="2015-01" db="EMBL/GenBank/DDBJ databases">
        <title>Evolution of Trichinella species and genotypes.</title>
        <authorList>
            <person name="Korhonen P.K."/>
            <person name="Edoardo P."/>
            <person name="Giuseppe L.R."/>
            <person name="Gasser R.B."/>
        </authorList>
    </citation>
    <scope>NUCLEOTIDE SEQUENCE [LARGE SCALE GENOMIC DNA]</scope>
    <source>
        <strain evidence="1">ISS470</strain>
    </source>
</reference>
<protein>
    <submittedName>
        <fullName evidence="1">Uncharacterized protein</fullName>
    </submittedName>
</protein>
<accession>A0A0V1G0G0</accession>
<organism evidence="1 2">
    <name type="scientific">Trichinella pseudospiralis</name>
    <name type="common">Parasitic roundworm</name>
    <dbReference type="NCBI Taxonomy" id="6337"/>
    <lineage>
        <taxon>Eukaryota</taxon>
        <taxon>Metazoa</taxon>
        <taxon>Ecdysozoa</taxon>
        <taxon>Nematoda</taxon>
        <taxon>Enoplea</taxon>
        <taxon>Dorylaimia</taxon>
        <taxon>Trichinellida</taxon>
        <taxon>Trichinellidae</taxon>
        <taxon>Trichinella</taxon>
    </lineage>
</organism>
<sequence>MIAHRSSSIACNNIYAKNIAFVHASQRCFNVRGITENGINGELWYKSKAVAKQSAASVLACLMENSSANENQFSQFTGSARTTSRNNFSAMQ</sequence>
<evidence type="ECO:0000313" key="2">
    <source>
        <dbReference type="Proteomes" id="UP000054995"/>
    </source>
</evidence>
<keyword evidence="2" id="KW-1185">Reference proteome</keyword>